<dbReference type="InterPro" id="IPR014729">
    <property type="entry name" value="Rossmann-like_a/b/a_fold"/>
</dbReference>
<dbReference type="PROSITE" id="PS51278">
    <property type="entry name" value="GATASE_TYPE_2"/>
    <property type="match status" value="1"/>
</dbReference>
<gene>
    <name evidence="11" type="ORF">GGR28_003132</name>
</gene>
<dbReference type="EMBL" id="JACIFF010000008">
    <property type="protein sequence ID" value="MBB4080498.1"/>
    <property type="molecule type" value="Genomic_DNA"/>
</dbReference>
<dbReference type="AlphaFoldDB" id="A0A840EEY0"/>
<evidence type="ECO:0000256" key="3">
    <source>
        <dbReference type="ARBA" id="ARBA00012737"/>
    </source>
</evidence>
<evidence type="ECO:0000313" key="11">
    <source>
        <dbReference type="EMBL" id="MBB4080498.1"/>
    </source>
</evidence>
<dbReference type="PANTHER" id="PTHR43284:SF1">
    <property type="entry name" value="ASPARAGINE SYNTHETASE"/>
    <property type="match status" value="1"/>
</dbReference>
<comment type="caution">
    <text evidence="11">The sequence shown here is derived from an EMBL/GenBank/DDBJ whole genome shotgun (WGS) entry which is preliminary data.</text>
</comment>
<accession>A0A840EEY0</accession>
<keyword evidence="8" id="KW-0061">Asparagine biosynthesis</keyword>
<dbReference type="EC" id="6.3.5.4" evidence="3"/>
<dbReference type="InterPro" id="IPR001962">
    <property type="entry name" value="Asn_synthase"/>
</dbReference>
<feature type="domain" description="Glutamine amidotransferase type-2" evidence="10">
    <location>
        <begin position="2"/>
        <end position="210"/>
    </location>
</feature>
<reference evidence="11 12" key="1">
    <citation type="submission" date="2020-08" db="EMBL/GenBank/DDBJ databases">
        <title>Genomic Encyclopedia of Type Strains, Phase IV (KMG-IV): sequencing the most valuable type-strain genomes for metagenomic binning, comparative biology and taxonomic classification.</title>
        <authorList>
            <person name="Goeker M."/>
        </authorList>
    </citation>
    <scope>NUCLEOTIDE SEQUENCE [LARGE SCALE GENOMIC DNA]</scope>
    <source>
        <strain evidence="11 12">DSM 105137</strain>
    </source>
</reference>
<feature type="active site" description="For GATase activity" evidence="8">
    <location>
        <position position="2"/>
    </location>
</feature>
<organism evidence="11 12">
    <name type="scientific">Neolewinella aquimaris</name>
    <dbReference type="NCBI Taxonomy" id="1835722"/>
    <lineage>
        <taxon>Bacteria</taxon>
        <taxon>Pseudomonadati</taxon>
        <taxon>Bacteroidota</taxon>
        <taxon>Saprospiria</taxon>
        <taxon>Saprospirales</taxon>
        <taxon>Lewinellaceae</taxon>
        <taxon>Neolewinella</taxon>
    </lineage>
</organism>
<evidence type="ECO:0000256" key="9">
    <source>
        <dbReference type="PIRSR" id="PIRSR001589-2"/>
    </source>
</evidence>
<dbReference type="Gene3D" id="3.40.50.620">
    <property type="entry name" value="HUPs"/>
    <property type="match status" value="1"/>
</dbReference>
<comment type="similarity">
    <text evidence="2">Belongs to the asparagine synthetase family.</text>
</comment>
<dbReference type="GO" id="GO:0005524">
    <property type="term" value="F:ATP binding"/>
    <property type="evidence" value="ECO:0007669"/>
    <property type="project" value="UniProtKB-KW"/>
</dbReference>
<evidence type="ECO:0000256" key="5">
    <source>
        <dbReference type="ARBA" id="ARBA00022840"/>
    </source>
</evidence>
<dbReference type="NCBIfam" id="TIGR01536">
    <property type="entry name" value="asn_synth_AEB"/>
    <property type="match status" value="1"/>
</dbReference>
<feature type="binding site" evidence="9">
    <location>
        <position position="96"/>
    </location>
    <ligand>
        <name>L-glutamine</name>
        <dbReference type="ChEBI" id="CHEBI:58359"/>
    </ligand>
</feature>
<dbReference type="GO" id="GO:0006529">
    <property type="term" value="P:asparagine biosynthetic process"/>
    <property type="evidence" value="ECO:0007669"/>
    <property type="project" value="UniProtKB-KW"/>
</dbReference>
<sequence>MCGILGTVNMPFGGDVLEMLEHRGPDDRGTERIAVNNSVVRLGQCRLSIIDLSPAGHQPMNSNCGRYSLIYNGELYNHQDLRDRLPSDIKYRGHSDTETILHYLIAHGIEGVKTFNGIFALGFVDRDAKTVQIARDPFGVKPLYYYHSVENNQLAFASEMRPLLALSGRNDIRKDALATLLRLRYNPAPETLYANICKVRPGHYHHFDLTGEKMEAREVAYLDALPPTRVLSNSAAVSYYGEKITDAVQRQLLSDVEVGILLSGGVDSAIVAALACEISGKPLKAFTVGFSGAHREDEVEDAAETAELLGLEHHVKRIDFTDFLGSMRECVRIVEEPLATTSIIPMYYLAELAAQHVKVVLTGQGADEPLGGYTRYKSELLREKIPGFLRAPITGMLNESGIRNETVLRGAAALAETDEMTRFLVASQVFTSAEIMELIGTDDKLSVQRVVYFYDLLNCQSRVDGAERMMALDSRLNLADDLLSYTDKITMNFSLECRVPMLDLELVRYIESLPVASKLNLRGGKLVHKQYAQERLPARIIQRKKKGFQSPTQHWFRGGIGEIESLLLSGDSAFGKIFNLPAVRKIVAQHQSGYNREKQIFLLLSIYFWLEMQPE</sequence>
<evidence type="ECO:0000256" key="4">
    <source>
        <dbReference type="ARBA" id="ARBA00022741"/>
    </source>
</evidence>
<evidence type="ECO:0000256" key="7">
    <source>
        <dbReference type="ARBA" id="ARBA00048741"/>
    </source>
</evidence>
<evidence type="ECO:0000313" key="12">
    <source>
        <dbReference type="Proteomes" id="UP000576209"/>
    </source>
</evidence>
<keyword evidence="4 9" id="KW-0547">Nucleotide-binding</keyword>
<feature type="binding site" evidence="9">
    <location>
        <position position="261"/>
    </location>
    <ligand>
        <name>ATP</name>
        <dbReference type="ChEBI" id="CHEBI:30616"/>
    </ligand>
</feature>
<evidence type="ECO:0000256" key="6">
    <source>
        <dbReference type="ARBA" id="ARBA00022962"/>
    </source>
</evidence>
<evidence type="ECO:0000259" key="10">
    <source>
        <dbReference type="PROSITE" id="PS51278"/>
    </source>
</evidence>
<dbReference type="InterPro" id="IPR017932">
    <property type="entry name" value="GATase_2_dom"/>
</dbReference>
<dbReference type="CDD" id="cd00712">
    <property type="entry name" value="AsnB"/>
    <property type="match status" value="1"/>
</dbReference>
<comment type="pathway">
    <text evidence="1">Amino-acid biosynthesis; L-asparagine biosynthesis; L-asparagine from L-aspartate (L-Gln route): step 1/1.</text>
</comment>
<dbReference type="InterPro" id="IPR051786">
    <property type="entry name" value="ASN_synthetase/amidase"/>
</dbReference>
<dbReference type="InterPro" id="IPR006426">
    <property type="entry name" value="Asn_synth_AEB"/>
</dbReference>
<dbReference type="Gene3D" id="3.60.20.10">
    <property type="entry name" value="Glutamine Phosphoribosylpyrophosphate, subunit 1, domain 1"/>
    <property type="match status" value="1"/>
</dbReference>
<keyword evidence="6 8" id="KW-0315">Glutamine amidotransferase</keyword>
<proteinExistence type="inferred from homology"/>
<dbReference type="GO" id="GO:0005829">
    <property type="term" value="C:cytosol"/>
    <property type="evidence" value="ECO:0007669"/>
    <property type="project" value="TreeGrafter"/>
</dbReference>
<dbReference type="InterPro" id="IPR029055">
    <property type="entry name" value="Ntn_hydrolases_N"/>
</dbReference>
<keyword evidence="8" id="KW-0028">Amino-acid biosynthesis</keyword>
<dbReference type="CDD" id="cd01991">
    <property type="entry name" value="Asn_synthase_B_C"/>
    <property type="match status" value="1"/>
</dbReference>
<dbReference type="SUPFAM" id="SSF52402">
    <property type="entry name" value="Adenine nucleotide alpha hydrolases-like"/>
    <property type="match status" value="1"/>
</dbReference>
<evidence type="ECO:0000256" key="1">
    <source>
        <dbReference type="ARBA" id="ARBA00005187"/>
    </source>
</evidence>
<dbReference type="RefSeq" id="WP_183496735.1">
    <property type="nucleotide sequence ID" value="NZ_JACIFF010000008.1"/>
</dbReference>
<keyword evidence="11" id="KW-0436">Ligase</keyword>
<dbReference type="GO" id="GO:0004066">
    <property type="term" value="F:asparagine synthase (glutamine-hydrolyzing) activity"/>
    <property type="evidence" value="ECO:0007669"/>
    <property type="project" value="UniProtKB-EC"/>
</dbReference>
<dbReference type="SUPFAM" id="SSF56235">
    <property type="entry name" value="N-terminal nucleophile aminohydrolases (Ntn hydrolases)"/>
    <property type="match status" value="1"/>
</dbReference>
<dbReference type="InterPro" id="IPR033738">
    <property type="entry name" value="AsnB_N"/>
</dbReference>
<dbReference type="Proteomes" id="UP000576209">
    <property type="component" value="Unassembled WGS sequence"/>
</dbReference>
<evidence type="ECO:0000256" key="2">
    <source>
        <dbReference type="ARBA" id="ARBA00005752"/>
    </source>
</evidence>
<keyword evidence="5 9" id="KW-0067">ATP-binding</keyword>
<dbReference type="Pfam" id="PF00733">
    <property type="entry name" value="Asn_synthase"/>
    <property type="match status" value="1"/>
</dbReference>
<keyword evidence="12" id="KW-1185">Reference proteome</keyword>
<feature type="binding site" evidence="9">
    <location>
        <position position="288"/>
    </location>
    <ligand>
        <name>ATP</name>
        <dbReference type="ChEBI" id="CHEBI:30616"/>
    </ligand>
</feature>
<dbReference type="PIRSF" id="PIRSF001589">
    <property type="entry name" value="Asn_synthetase_glu-h"/>
    <property type="match status" value="1"/>
</dbReference>
<dbReference type="Pfam" id="PF13537">
    <property type="entry name" value="GATase_7"/>
    <property type="match status" value="1"/>
</dbReference>
<protein>
    <recommendedName>
        <fullName evidence="3">asparagine synthase (glutamine-hydrolyzing)</fullName>
        <ecNumber evidence="3">6.3.5.4</ecNumber>
    </recommendedName>
</protein>
<evidence type="ECO:0000256" key="8">
    <source>
        <dbReference type="PIRSR" id="PIRSR001589-1"/>
    </source>
</evidence>
<name>A0A840EEY0_9BACT</name>
<comment type="catalytic activity">
    <reaction evidence="7">
        <text>L-aspartate + L-glutamine + ATP + H2O = L-asparagine + L-glutamate + AMP + diphosphate + H(+)</text>
        <dbReference type="Rhea" id="RHEA:12228"/>
        <dbReference type="ChEBI" id="CHEBI:15377"/>
        <dbReference type="ChEBI" id="CHEBI:15378"/>
        <dbReference type="ChEBI" id="CHEBI:29985"/>
        <dbReference type="ChEBI" id="CHEBI:29991"/>
        <dbReference type="ChEBI" id="CHEBI:30616"/>
        <dbReference type="ChEBI" id="CHEBI:33019"/>
        <dbReference type="ChEBI" id="CHEBI:58048"/>
        <dbReference type="ChEBI" id="CHEBI:58359"/>
        <dbReference type="ChEBI" id="CHEBI:456215"/>
        <dbReference type="EC" id="6.3.5.4"/>
    </reaction>
</comment>
<dbReference type="PANTHER" id="PTHR43284">
    <property type="entry name" value="ASPARAGINE SYNTHETASE (GLUTAMINE-HYDROLYZING)"/>
    <property type="match status" value="1"/>
</dbReference>